<dbReference type="GO" id="GO:0008270">
    <property type="term" value="F:zinc ion binding"/>
    <property type="evidence" value="ECO:0007669"/>
    <property type="project" value="InterPro"/>
</dbReference>
<dbReference type="Gene3D" id="3.90.580.10">
    <property type="entry name" value="Zinc finger, CHC2-type domain"/>
    <property type="match status" value="1"/>
</dbReference>
<gene>
    <name evidence="1" type="ORF">N180_20605</name>
</gene>
<dbReference type="AlphaFoldDB" id="A0A081PGL5"/>
<accession>A0A081PGL5</accession>
<dbReference type="Proteomes" id="UP000028007">
    <property type="component" value="Unassembled WGS sequence"/>
</dbReference>
<organism evidence="1 2">
    <name type="scientific">Pedobacter antarcticus 4BY</name>
    <dbReference type="NCBI Taxonomy" id="1358423"/>
    <lineage>
        <taxon>Bacteria</taxon>
        <taxon>Pseudomonadati</taxon>
        <taxon>Bacteroidota</taxon>
        <taxon>Sphingobacteriia</taxon>
        <taxon>Sphingobacteriales</taxon>
        <taxon>Sphingobacteriaceae</taxon>
        <taxon>Pedobacter</taxon>
    </lineage>
</organism>
<dbReference type="Pfam" id="PF13155">
    <property type="entry name" value="Toprim_2"/>
    <property type="match status" value="1"/>
</dbReference>
<dbReference type="Gene3D" id="3.40.1360.10">
    <property type="match status" value="1"/>
</dbReference>
<evidence type="ECO:0000313" key="1">
    <source>
        <dbReference type="EMBL" id="KEQ29838.1"/>
    </source>
</evidence>
<dbReference type="InterPro" id="IPR036977">
    <property type="entry name" value="DNA_primase_Znf_CHC2"/>
</dbReference>
<dbReference type="GO" id="GO:0003677">
    <property type="term" value="F:DNA binding"/>
    <property type="evidence" value="ECO:0007669"/>
    <property type="project" value="InterPro"/>
</dbReference>
<dbReference type="RefSeq" id="WP_157282856.1">
    <property type="nucleotide sequence ID" value="NZ_JNFF01000060.1"/>
</dbReference>
<comment type="caution">
    <text evidence="1">The sequence shown here is derived from an EMBL/GenBank/DDBJ whole genome shotgun (WGS) entry which is preliminary data.</text>
</comment>
<evidence type="ECO:0008006" key="3">
    <source>
        <dbReference type="Google" id="ProtNLM"/>
    </source>
</evidence>
<name>A0A081PGL5_9SPHI</name>
<dbReference type="OrthoDB" id="8536512at2"/>
<dbReference type="SUPFAM" id="SSF57783">
    <property type="entry name" value="Zinc beta-ribbon"/>
    <property type="match status" value="1"/>
</dbReference>
<dbReference type="eggNOG" id="COG0358">
    <property type="taxonomic scope" value="Bacteria"/>
</dbReference>
<protein>
    <recommendedName>
        <fullName evidence="3">Zinc finger CHC2-type domain-containing protein</fullName>
    </recommendedName>
</protein>
<dbReference type="GO" id="GO:0006260">
    <property type="term" value="P:DNA replication"/>
    <property type="evidence" value="ECO:0007669"/>
    <property type="project" value="InterPro"/>
</dbReference>
<reference evidence="1 2" key="1">
    <citation type="journal article" date="1992" name="Int. J. Syst. Bacteriol.">
        <title>Sphingobacterium antarcticus sp. nov. a Psychrotrophic Bacterium from the Soils of Schirmacher Oasis, Antarctica.</title>
        <authorList>
            <person name="Shivaji S."/>
            <person name="Ray M.K."/>
            <person name="Rao N.S."/>
            <person name="Saiserr L."/>
            <person name="Jagannadham M.V."/>
            <person name="Kumar G.S."/>
            <person name="Reddy G."/>
            <person name="Bhargava P.M."/>
        </authorList>
    </citation>
    <scope>NUCLEOTIDE SEQUENCE [LARGE SCALE GENOMIC DNA]</scope>
    <source>
        <strain evidence="1 2">4BY</strain>
    </source>
</reference>
<evidence type="ECO:0000313" key="2">
    <source>
        <dbReference type="Proteomes" id="UP000028007"/>
    </source>
</evidence>
<proteinExistence type="predicted"/>
<sequence>MNIEELRERIKEIKDSVSLVDFLTKLGYEPTSKKSGHERFFLSPIRDSDSDPSFSVNDSKGFWYDHGSGQGGNVIDLGKLVFKTNSIPKVVEEIEKLYNGHPSFSFSQRELVPKVYTPKHEIVNVKDLGHNAAITYYIASRGVINAAISSKLLKEVYYDHIDDKGSKKRYFGVGWQNASDGYDVRSKYGKICIAKKDLLFKEGSNSKISIFEGMFNYLSALEKDPSLNKNNLIVLNSLSMVNRAITLIKASGSIRDIDLYFDNGSGGRKMTAEFQKQLPHAVDRSYLYRGYDDYNDMLKAEISHRTPKPWQSNEPERNSQHTR</sequence>
<keyword evidence="2" id="KW-1185">Reference proteome</keyword>
<dbReference type="EMBL" id="JNFF01000060">
    <property type="protein sequence ID" value="KEQ29838.1"/>
    <property type="molecule type" value="Genomic_DNA"/>
</dbReference>